<organism evidence="1 2">
    <name type="scientific">Capnocytophaga leadbetteri</name>
    <dbReference type="NCBI Taxonomy" id="327575"/>
    <lineage>
        <taxon>Bacteria</taxon>
        <taxon>Pseudomonadati</taxon>
        <taxon>Bacteroidota</taxon>
        <taxon>Flavobacteriia</taxon>
        <taxon>Flavobacteriales</taxon>
        <taxon>Flavobacteriaceae</taxon>
        <taxon>Capnocytophaga</taxon>
    </lineage>
</organism>
<dbReference type="AlphaFoldDB" id="A0A2T5XSB8"/>
<name>A0A2T5XSB8_9FLAO</name>
<accession>A0A2T5XSB8</accession>
<dbReference type="Gene3D" id="3.40.1350.120">
    <property type="match status" value="1"/>
</dbReference>
<evidence type="ECO:0000313" key="2">
    <source>
        <dbReference type="Proteomes" id="UP000243985"/>
    </source>
</evidence>
<protein>
    <recommendedName>
        <fullName evidence="3">tRNA nuclease CdiA C-terminal domain-containing protein</fullName>
    </recommendedName>
</protein>
<gene>
    <name evidence="1" type="ORF">C8P65_11744</name>
</gene>
<evidence type="ECO:0000313" key="1">
    <source>
        <dbReference type="EMBL" id="PTX02623.1"/>
    </source>
</evidence>
<dbReference type="EMBL" id="QBKG01000017">
    <property type="protein sequence ID" value="PTX02623.1"/>
    <property type="molecule type" value="Genomic_DNA"/>
</dbReference>
<dbReference type="Proteomes" id="UP000243985">
    <property type="component" value="Unassembled WGS sequence"/>
</dbReference>
<proteinExistence type="predicted"/>
<evidence type="ECO:0008006" key="3">
    <source>
        <dbReference type="Google" id="ProtNLM"/>
    </source>
</evidence>
<reference evidence="1 2" key="1">
    <citation type="submission" date="2018-04" db="EMBL/GenBank/DDBJ databases">
        <title>Genomic Encyclopedia of Archaeal and Bacterial Type Strains, Phase II (KMG-II): from individual species to whole genera.</title>
        <authorList>
            <person name="Goeker M."/>
        </authorList>
    </citation>
    <scope>NUCLEOTIDE SEQUENCE [LARGE SCALE GENOMIC DNA]</scope>
    <source>
        <strain evidence="1 2">DSM 22902</strain>
    </source>
</reference>
<sequence length="168" mass="19378">MKHIPTTKKHIVLRERYKEITFCVMYESVNGGIVEKFNQGSQSKTEKYKNIEALKILANNGKQYRLLPVIQDGKKNPDAFNLLSLKYVDIKVAESTNGKNAIQSALKEANKQEVSEVIIHFTQELESNREAFDMLKATFKQKRAKNIKAITFIMPDKRVLQVNTDRFK</sequence>
<comment type="caution">
    <text evidence="1">The sequence shown here is derived from an EMBL/GenBank/DDBJ whole genome shotgun (WGS) entry which is preliminary data.</text>
</comment>